<reference evidence="2 3" key="1">
    <citation type="submission" date="2024-05" db="EMBL/GenBank/DDBJ databases">
        <authorList>
            <person name="Wallberg A."/>
        </authorList>
    </citation>
    <scope>NUCLEOTIDE SEQUENCE [LARGE SCALE GENOMIC DNA]</scope>
</reference>
<dbReference type="PANTHER" id="PTHR11139">
    <property type="entry name" value="ATAXIA TELANGIECTASIA MUTATED ATM -RELATED"/>
    <property type="match status" value="1"/>
</dbReference>
<dbReference type="InterPro" id="IPR000403">
    <property type="entry name" value="PI3/4_kinase_cat_dom"/>
</dbReference>
<dbReference type="CDD" id="cd05163">
    <property type="entry name" value="PIKK_TRRAP"/>
    <property type="match status" value="1"/>
</dbReference>
<comment type="caution">
    <text evidence="2">The sequence shown here is derived from an EMBL/GenBank/DDBJ whole genome shotgun (WGS) entry which is preliminary data.</text>
</comment>
<dbReference type="SUPFAM" id="SSF56112">
    <property type="entry name" value="Protein kinase-like (PK-like)"/>
    <property type="match status" value="1"/>
</dbReference>
<dbReference type="InterPro" id="IPR011009">
    <property type="entry name" value="Kinase-like_dom_sf"/>
</dbReference>
<accession>A0AAV2R6Q3</accession>
<protein>
    <recommendedName>
        <fullName evidence="1">PI3K/PI4K catalytic domain-containing protein</fullName>
    </recommendedName>
</protein>
<dbReference type="GO" id="GO:0006281">
    <property type="term" value="P:DNA repair"/>
    <property type="evidence" value="ECO:0007669"/>
    <property type="project" value="TreeGrafter"/>
</dbReference>
<proteinExistence type="predicted"/>
<gene>
    <name evidence="2" type="ORF">MNOR_LOCUS21441</name>
</gene>
<organism evidence="2 3">
    <name type="scientific">Meganyctiphanes norvegica</name>
    <name type="common">Northern krill</name>
    <name type="synonym">Thysanopoda norvegica</name>
    <dbReference type="NCBI Taxonomy" id="48144"/>
    <lineage>
        <taxon>Eukaryota</taxon>
        <taxon>Metazoa</taxon>
        <taxon>Ecdysozoa</taxon>
        <taxon>Arthropoda</taxon>
        <taxon>Crustacea</taxon>
        <taxon>Multicrustacea</taxon>
        <taxon>Malacostraca</taxon>
        <taxon>Eumalacostraca</taxon>
        <taxon>Eucarida</taxon>
        <taxon>Euphausiacea</taxon>
        <taxon>Euphausiidae</taxon>
        <taxon>Meganyctiphanes</taxon>
    </lineage>
</organism>
<dbReference type="GO" id="GO:0000124">
    <property type="term" value="C:SAGA complex"/>
    <property type="evidence" value="ECO:0007669"/>
    <property type="project" value="TreeGrafter"/>
</dbReference>
<dbReference type="Pfam" id="PF00454">
    <property type="entry name" value="PI3_PI4_kinase"/>
    <property type="match status" value="1"/>
</dbReference>
<feature type="domain" description="PI3K/PI4K catalytic" evidence="1">
    <location>
        <begin position="103"/>
        <end position="411"/>
    </location>
</feature>
<name>A0AAV2R6Q3_MEGNR</name>
<evidence type="ECO:0000313" key="3">
    <source>
        <dbReference type="Proteomes" id="UP001497623"/>
    </source>
</evidence>
<dbReference type="InterPro" id="IPR050517">
    <property type="entry name" value="DDR_Repair_Kinase"/>
</dbReference>
<dbReference type="Proteomes" id="UP001497623">
    <property type="component" value="Unassembled WGS sequence"/>
</dbReference>
<dbReference type="InterPro" id="IPR036940">
    <property type="entry name" value="PI3/4_kinase_cat_sf"/>
</dbReference>
<dbReference type="GO" id="GO:0006355">
    <property type="term" value="P:regulation of DNA-templated transcription"/>
    <property type="evidence" value="ECO:0007669"/>
    <property type="project" value="TreeGrafter"/>
</dbReference>
<dbReference type="PROSITE" id="PS50290">
    <property type="entry name" value="PI3_4_KINASE_3"/>
    <property type="match status" value="1"/>
</dbReference>
<dbReference type="SMART" id="SM00146">
    <property type="entry name" value="PI3Kc"/>
    <property type="match status" value="1"/>
</dbReference>
<dbReference type="GO" id="GO:0035267">
    <property type="term" value="C:NuA4 histone acetyltransferase complex"/>
    <property type="evidence" value="ECO:0007669"/>
    <property type="project" value="TreeGrafter"/>
</dbReference>
<evidence type="ECO:0000259" key="1">
    <source>
        <dbReference type="PROSITE" id="PS50290"/>
    </source>
</evidence>
<dbReference type="Gene3D" id="1.10.1070.11">
    <property type="entry name" value="Phosphatidylinositol 3-/4-kinase, catalytic domain"/>
    <property type="match status" value="1"/>
</dbReference>
<sequence length="444" mass="50656">MVELKIQPQLTGYTSDSNFTPLNYTIQQVLAYPLALMLNCGDTRSGILMRLFLLVVSATKHDDFRQQMAIALPRFFLVGMLTERYVKIGHARARIRKPLRHTMNFDQIFFYFNTLFRVLTISEMHFSITFRSIHLCTFEPKMDNYRRMETSRRLVNLSISRVVAVSPQMRLVEDNVSSLSLLDIYKLRCAKRQLEPDTPVTRYYERLAAVQARGTQASHQVLREIVKEVQNVMVPRTMLRDWALTTYPNPTHYWTFRKIVTVQLALIGLMEYVLHLSRLYPDMMYIHQDSGLINVAYFKFNVDDAKGELDGNRPVPFRLTPNLAELVTSIGVSGPFTASMVATARCLATPSFKVNALLRAILRDEIISWHKRHEGCSVEGGQGLGPIEGEALISRVNKAVTAITARIQSLATLDGADSKVTQLVRAVNCVDNLCRMDPAWHPWL</sequence>
<dbReference type="PANTHER" id="PTHR11139:SF1">
    <property type="entry name" value="TRANSFORMATION_TRANSCRIPTION DOMAIN-ASSOCIATED PROTEIN"/>
    <property type="match status" value="1"/>
</dbReference>
<dbReference type="GO" id="GO:0005634">
    <property type="term" value="C:nucleus"/>
    <property type="evidence" value="ECO:0007669"/>
    <property type="project" value="TreeGrafter"/>
</dbReference>
<evidence type="ECO:0000313" key="2">
    <source>
        <dbReference type="EMBL" id="CAL4118418.1"/>
    </source>
</evidence>
<keyword evidence="3" id="KW-1185">Reference proteome</keyword>
<dbReference type="AlphaFoldDB" id="A0AAV2R6Q3"/>
<feature type="non-terminal residue" evidence="2">
    <location>
        <position position="444"/>
    </location>
</feature>
<dbReference type="EMBL" id="CAXKWB010017267">
    <property type="protein sequence ID" value="CAL4118418.1"/>
    <property type="molecule type" value="Genomic_DNA"/>
</dbReference>